<evidence type="ECO:0000256" key="1">
    <source>
        <dbReference type="SAM" id="MobiDB-lite"/>
    </source>
</evidence>
<evidence type="ECO:0000313" key="2">
    <source>
        <dbReference type="EMBL" id="PHJ15830.1"/>
    </source>
</evidence>
<feature type="region of interest" description="Disordered" evidence="1">
    <location>
        <begin position="21"/>
        <end position="83"/>
    </location>
</feature>
<sequence>MRCHRGFLTTVIRPREALKAVQMEKDRADNSDGSEVEHTHRAAPPTVTKSGLAVCPVPWGPTFVGRGLSAGRDSPDKRRRRPPVWNSLSVAARRSIAQACHTISYSRVAFTQAHLWELLGTALGKWTATFPSREV</sequence>
<proteinExistence type="predicted"/>
<gene>
    <name evidence="2" type="ORF">CSUI_010359</name>
</gene>
<dbReference type="AlphaFoldDB" id="A0A2C6JYE3"/>
<evidence type="ECO:0000313" key="3">
    <source>
        <dbReference type="Proteomes" id="UP000221165"/>
    </source>
</evidence>
<protein>
    <submittedName>
        <fullName evidence="2">Uncharacterized protein</fullName>
    </submittedName>
</protein>
<feature type="compositionally biased region" description="Basic and acidic residues" evidence="1">
    <location>
        <begin position="21"/>
        <end position="40"/>
    </location>
</feature>
<dbReference type="Proteomes" id="UP000221165">
    <property type="component" value="Unassembled WGS sequence"/>
</dbReference>
<reference evidence="2 3" key="1">
    <citation type="journal article" date="2017" name="Int. J. Parasitol.">
        <title>The genome of the protozoan parasite Cystoisospora suis and a reverse vaccinology approach to identify vaccine candidates.</title>
        <authorList>
            <person name="Palmieri N."/>
            <person name="Shrestha A."/>
            <person name="Ruttkowski B."/>
            <person name="Beck T."/>
            <person name="Vogl C."/>
            <person name="Tomley F."/>
            <person name="Blake D.P."/>
            <person name="Joachim A."/>
        </authorList>
    </citation>
    <scope>NUCLEOTIDE SEQUENCE [LARGE SCALE GENOMIC DNA]</scope>
    <source>
        <strain evidence="2 3">Wien I</strain>
    </source>
</reference>
<dbReference type="VEuPathDB" id="ToxoDB:CSUI_010359"/>
<keyword evidence="3" id="KW-1185">Reference proteome</keyword>
<accession>A0A2C6JYE3</accession>
<name>A0A2C6JYE3_9APIC</name>
<dbReference type="EMBL" id="MIGC01007212">
    <property type="protein sequence ID" value="PHJ15830.1"/>
    <property type="molecule type" value="Genomic_DNA"/>
</dbReference>
<organism evidence="2 3">
    <name type="scientific">Cystoisospora suis</name>
    <dbReference type="NCBI Taxonomy" id="483139"/>
    <lineage>
        <taxon>Eukaryota</taxon>
        <taxon>Sar</taxon>
        <taxon>Alveolata</taxon>
        <taxon>Apicomplexa</taxon>
        <taxon>Conoidasida</taxon>
        <taxon>Coccidia</taxon>
        <taxon>Eucoccidiorida</taxon>
        <taxon>Eimeriorina</taxon>
        <taxon>Sarcocystidae</taxon>
        <taxon>Cystoisospora</taxon>
    </lineage>
</organism>
<dbReference type="GeneID" id="94433674"/>
<dbReference type="RefSeq" id="XP_067917562.1">
    <property type="nucleotide sequence ID" value="XM_068070463.1"/>
</dbReference>
<comment type="caution">
    <text evidence="2">The sequence shown here is derived from an EMBL/GenBank/DDBJ whole genome shotgun (WGS) entry which is preliminary data.</text>
</comment>